<dbReference type="KEGG" id="jcu:105635147"/>
<accession>A0A067KY31</accession>
<dbReference type="Proteomes" id="UP000027138">
    <property type="component" value="Unassembled WGS sequence"/>
</dbReference>
<evidence type="ECO:0000313" key="2">
    <source>
        <dbReference type="Proteomes" id="UP000027138"/>
    </source>
</evidence>
<dbReference type="Pfam" id="PF14009">
    <property type="entry name" value="PADRE"/>
    <property type="match status" value="1"/>
</dbReference>
<dbReference type="AlphaFoldDB" id="A0A067KY31"/>
<name>A0A067KY31_JATCU</name>
<protein>
    <submittedName>
        <fullName evidence="1">Uncharacterized protein</fullName>
    </submittedName>
</protein>
<dbReference type="STRING" id="180498.A0A067KY31"/>
<dbReference type="PANTHER" id="PTHR33052">
    <property type="entry name" value="DUF4228 DOMAIN PROTEIN-RELATED"/>
    <property type="match status" value="1"/>
</dbReference>
<evidence type="ECO:0000313" key="1">
    <source>
        <dbReference type="EMBL" id="KDP36719.1"/>
    </source>
</evidence>
<keyword evidence="2" id="KW-1185">Reference proteome</keyword>
<dbReference type="OrthoDB" id="693945at2759"/>
<dbReference type="EMBL" id="KK914420">
    <property type="protein sequence ID" value="KDP36719.1"/>
    <property type="molecule type" value="Genomic_DNA"/>
</dbReference>
<dbReference type="InterPro" id="IPR025322">
    <property type="entry name" value="PADRE_dom"/>
</dbReference>
<gene>
    <name evidence="1" type="ORF">JCGZ_08010</name>
</gene>
<proteinExistence type="predicted"/>
<organism evidence="1 2">
    <name type="scientific">Jatropha curcas</name>
    <name type="common">Barbados nut</name>
    <dbReference type="NCBI Taxonomy" id="180498"/>
    <lineage>
        <taxon>Eukaryota</taxon>
        <taxon>Viridiplantae</taxon>
        <taxon>Streptophyta</taxon>
        <taxon>Embryophyta</taxon>
        <taxon>Tracheophyta</taxon>
        <taxon>Spermatophyta</taxon>
        <taxon>Magnoliopsida</taxon>
        <taxon>eudicotyledons</taxon>
        <taxon>Gunneridae</taxon>
        <taxon>Pentapetalae</taxon>
        <taxon>rosids</taxon>
        <taxon>fabids</taxon>
        <taxon>Malpighiales</taxon>
        <taxon>Euphorbiaceae</taxon>
        <taxon>Crotonoideae</taxon>
        <taxon>Jatropheae</taxon>
        <taxon>Jatropha</taxon>
    </lineage>
</organism>
<reference evidence="1 2" key="1">
    <citation type="journal article" date="2014" name="PLoS ONE">
        <title>Global Analysis of Gene Expression Profiles in Physic Nut (Jatropha curcas L.) Seedlings Exposed to Salt Stress.</title>
        <authorList>
            <person name="Zhang L."/>
            <person name="Zhang C."/>
            <person name="Wu P."/>
            <person name="Chen Y."/>
            <person name="Li M."/>
            <person name="Jiang H."/>
            <person name="Wu G."/>
        </authorList>
    </citation>
    <scope>NUCLEOTIDE SEQUENCE [LARGE SCALE GENOMIC DNA]</scope>
    <source>
        <strain evidence="2">cv. GZQX0401</strain>
        <tissue evidence="1">Young leaves</tissue>
    </source>
</reference>
<sequence>MGVCLSCSVLGESHQLPPSTAKVVSINGNLHEYSVPVFVSQVLQTEAASLSSSSPSSLSSFFLCNSDFLSYDDYIPALDSNAQLYANQLYFILPRSKLQNRLSASDMAALAVKASVALQNASKKGGHRRKKARISPVLVVDQSPSSQPLIDEIKTFDKPFNYKTQQQQQPAVGYSRSGSVRRLQKYTSRRAKLAVRSFRLRLTTIDEGISL</sequence>